<dbReference type="PANTHER" id="PTHR42770:SF16">
    <property type="entry name" value="AMINO ACID PERMEASE"/>
    <property type="match status" value="1"/>
</dbReference>
<dbReference type="PANTHER" id="PTHR42770">
    <property type="entry name" value="AMINO ACID TRANSPORTER-RELATED"/>
    <property type="match status" value="1"/>
</dbReference>
<keyword evidence="4 5" id="KW-0472">Membrane</keyword>
<feature type="transmembrane region" description="Helical" evidence="5">
    <location>
        <begin position="128"/>
        <end position="145"/>
    </location>
</feature>
<name>A0ABP8DTY8_9ACTN</name>
<evidence type="ECO:0000259" key="6">
    <source>
        <dbReference type="Pfam" id="PF00324"/>
    </source>
</evidence>
<evidence type="ECO:0000256" key="4">
    <source>
        <dbReference type="ARBA" id="ARBA00023136"/>
    </source>
</evidence>
<feature type="transmembrane region" description="Helical" evidence="5">
    <location>
        <begin position="51"/>
        <end position="72"/>
    </location>
</feature>
<evidence type="ECO:0000313" key="8">
    <source>
        <dbReference type="Proteomes" id="UP001500620"/>
    </source>
</evidence>
<dbReference type="InterPro" id="IPR050367">
    <property type="entry name" value="APC_superfamily"/>
</dbReference>
<evidence type="ECO:0000256" key="2">
    <source>
        <dbReference type="ARBA" id="ARBA00022692"/>
    </source>
</evidence>
<dbReference type="Proteomes" id="UP001500620">
    <property type="component" value="Unassembled WGS sequence"/>
</dbReference>
<feature type="transmembrane region" description="Helical" evidence="5">
    <location>
        <begin position="233"/>
        <end position="255"/>
    </location>
</feature>
<protein>
    <submittedName>
        <fullName evidence="7">APC family permease</fullName>
    </submittedName>
</protein>
<evidence type="ECO:0000313" key="7">
    <source>
        <dbReference type="EMBL" id="GAA4263381.1"/>
    </source>
</evidence>
<feature type="transmembrane region" description="Helical" evidence="5">
    <location>
        <begin position="195"/>
        <end position="212"/>
    </location>
</feature>
<evidence type="ECO:0000256" key="3">
    <source>
        <dbReference type="ARBA" id="ARBA00022989"/>
    </source>
</evidence>
<sequence length="490" mass="50980">MPGAVKPGLVRGLVSPFAVWQFQVGASSPLTVVVGGVVTTYAVTGVVGVPLTFPIIGVCLGLLSVGFLAMSYRQRHAGAAYAAMAVGLGPRWGVAGGFIALVSYPALQIALLGLFGVNMADFAGTESWQVWAWVAWLLLAAVGTLRYTLGQYTVAGITIVELAVITMMSIAAFVHPHDGHITTSPLTVSALWADQGQIGGAFALGVAAFVGFETGPAFSEEIKDERSVVSASVLTLVFLTGFLTVVAWSLAVWTGADRIVAEATSALPFDIISRYWGATAGTVMGLLLISSVYISMLSFHNTTNRYAFAMARERVLPRFLARVGRTGGRFEGTPWPASLVQSGLVAAALAVFQLAGANPMEDMFVWLSSGAAFAILAMLVLVSVAAVLWFRSGAGGAASVWIRTVLPIVGAVAGTVLAAIIALNQSLLLQLDPGSGWQLLIPACAAAVVAAGLLYGAWIKGVDPVRYAGIGRGQPDPRTEIDTQLGAIRG</sequence>
<dbReference type="EMBL" id="BAABAT010000067">
    <property type="protein sequence ID" value="GAA4263381.1"/>
    <property type="molecule type" value="Genomic_DNA"/>
</dbReference>
<feature type="transmembrane region" description="Helical" evidence="5">
    <location>
        <begin position="275"/>
        <end position="296"/>
    </location>
</feature>
<keyword evidence="8" id="KW-1185">Reference proteome</keyword>
<comment type="subcellular location">
    <subcellularLocation>
        <location evidence="1">Membrane</location>
        <topology evidence="1">Multi-pass membrane protein</topology>
    </subcellularLocation>
</comment>
<keyword evidence="2 5" id="KW-0812">Transmembrane</keyword>
<dbReference type="PIRSF" id="PIRSF006060">
    <property type="entry name" value="AA_transporter"/>
    <property type="match status" value="1"/>
</dbReference>
<feature type="domain" description="Amino acid permease/ SLC12A" evidence="6">
    <location>
        <begin position="39"/>
        <end position="428"/>
    </location>
</feature>
<dbReference type="InterPro" id="IPR004841">
    <property type="entry name" value="AA-permease/SLC12A_dom"/>
</dbReference>
<comment type="caution">
    <text evidence="7">The sequence shown here is derived from an EMBL/GenBank/DDBJ whole genome shotgun (WGS) entry which is preliminary data.</text>
</comment>
<dbReference type="Pfam" id="PF00324">
    <property type="entry name" value="AA_permease"/>
    <property type="match status" value="1"/>
</dbReference>
<accession>A0ABP8DTY8</accession>
<reference evidence="8" key="1">
    <citation type="journal article" date="2019" name="Int. J. Syst. Evol. Microbiol.">
        <title>The Global Catalogue of Microorganisms (GCM) 10K type strain sequencing project: providing services to taxonomists for standard genome sequencing and annotation.</title>
        <authorList>
            <consortium name="The Broad Institute Genomics Platform"/>
            <consortium name="The Broad Institute Genome Sequencing Center for Infectious Disease"/>
            <person name="Wu L."/>
            <person name="Ma J."/>
        </authorList>
    </citation>
    <scope>NUCLEOTIDE SEQUENCE [LARGE SCALE GENOMIC DNA]</scope>
    <source>
        <strain evidence="8">JCM 17441</strain>
    </source>
</reference>
<evidence type="ECO:0000256" key="5">
    <source>
        <dbReference type="SAM" id="Phobius"/>
    </source>
</evidence>
<keyword evidence="3 5" id="KW-1133">Transmembrane helix</keyword>
<feature type="transmembrane region" description="Helical" evidence="5">
    <location>
        <begin position="400"/>
        <end position="423"/>
    </location>
</feature>
<feature type="transmembrane region" description="Helical" evidence="5">
    <location>
        <begin position="435"/>
        <end position="458"/>
    </location>
</feature>
<dbReference type="Gene3D" id="1.20.1740.10">
    <property type="entry name" value="Amino acid/polyamine transporter I"/>
    <property type="match status" value="1"/>
</dbReference>
<feature type="transmembrane region" description="Helical" evidence="5">
    <location>
        <begin position="335"/>
        <end position="357"/>
    </location>
</feature>
<gene>
    <name evidence="7" type="ORF">GCM10022255_107420</name>
</gene>
<evidence type="ECO:0000256" key="1">
    <source>
        <dbReference type="ARBA" id="ARBA00004141"/>
    </source>
</evidence>
<organism evidence="7 8">
    <name type="scientific">Dactylosporangium darangshiense</name>
    <dbReference type="NCBI Taxonomy" id="579108"/>
    <lineage>
        <taxon>Bacteria</taxon>
        <taxon>Bacillati</taxon>
        <taxon>Actinomycetota</taxon>
        <taxon>Actinomycetes</taxon>
        <taxon>Micromonosporales</taxon>
        <taxon>Micromonosporaceae</taxon>
        <taxon>Dactylosporangium</taxon>
    </lineage>
</organism>
<feature type="transmembrane region" description="Helical" evidence="5">
    <location>
        <begin position="92"/>
        <end position="116"/>
    </location>
</feature>
<proteinExistence type="predicted"/>
<feature type="transmembrane region" description="Helical" evidence="5">
    <location>
        <begin position="152"/>
        <end position="175"/>
    </location>
</feature>
<feature type="transmembrane region" description="Helical" evidence="5">
    <location>
        <begin position="363"/>
        <end position="388"/>
    </location>
</feature>